<evidence type="ECO:0000313" key="2">
    <source>
        <dbReference type="Proteomes" id="UP000286641"/>
    </source>
</evidence>
<dbReference type="AlphaFoldDB" id="A0A3Q7N1L1"/>
<reference key="1">
    <citation type="submission" date="2019-01" db="UniProtKB">
        <authorList>
            <consortium name="RefSeq"/>
        </authorList>
    </citation>
    <scope>IDENTIFICATION</scope>
    <source>
        <tissue evidence="3 5">Blood</tissue>
    </source>
</reference>
<keyword evidence="2" id="KW-1185">Reference proteome</keyword>
<organism evidence="2 4">
    <name type="scientific">Callorhinus ursinus</name>
    <name type="common">Northern fur seal</name>
    <dbReference type="NCBI Taxonomy" id="34884"/>
    <lineage>
        <taxon>Eukaryota</taxon>
        <taxon>Metazoa</taxon>
        <taxon>Chordata</taxon>
        <taxon>Craniata</taxon>
        <taxon>Vertebrata</taxon>
        <taxon>Euteleostomi</taxon>
        <taxon>Mammalia</taxon>
        <taxon>Eutheria</taxon>
        <taxon>Laurasiatheria</taxon>
        <taxon>Carnivora</taxon>
        <taxon>Caniformia</taxon>
        <taxon>Pinnipedia</taxon>
        <taxon>Otariidae</taxon>
        <taxon>Callorhinus</taxon>
    </lineage>
</organism>
<evidence type="ECO:0000256" key="1">
    <source>
        <dbReference type="SAM" id="MobiDB-lite"/>
    </source>
</evidence>
<evidence type="ECO:0000313" key="3">
    <source>
        <dbReference type="RefSeq" id="XP_025712751.1"/>
    </source>
</evidence>
<accession>A0A3Q7N1L1</accession>
<feature type="compositionally biased region" description="Polar residues" evidence="1">
    <location>
        <begin position="147"/>
        <end position="162"/>
    </location>
</feature>
<dbReference type="RefSeq" id="XP_025712753.1">
    <property type="nucleotide sequence ID" value="XM_025856968.1"/>
</dbReference>
<dbReference type="RefSeq" id="XP_025712752.1">
    <property type="nucleotide sequence ID" value="XM_025856967.1"/>
</dbReference>
<dbReference type="Proteomes" id="UP000286641">
    <property type="component" value="Unplaced"/>
</dbReference>
<dbReference type="RefSeq" id="XP_025712751.1">
    <property type="nucleotide sequence ID" value="XM_025856966.1"/>
</dbReference>
<name>A0A3Q7N1L1_CALUR</name>
<evidence type="ECO:0000313" key="4">
    <source>
        <dbReference type="RefSeq" id="XP_025712752.1"/>
    </source>
</evidence>
<proteinExistence type="predicted"/>
<feature type="region of interest" description="Disordered" evidence="1">
    <location>
        <begin position="95"/>
        <end position="125"/>
    </location>
</feature>
<feature type="region of interest" description="Disordered" evidence="1">
    <location>
        <begin position="139"/>
        <end position="162"/>
    </location>
</feature>
<reference evidence="4" key="2">
    <citation type="submission" date="2025-04" db="UniProtKB">
        <authorList>
            <consortium name="RefSeq"/>
        </authorList>
    </citation>
    <scope>IDENTIFICATION</scope>
    <source>
        <tissue evidence="4">Blood</tissue>
    </source>
</reference>
<sequence>MKKGLDPWVREHRTSLPSQGRSLVSRIWPCVAHSCWILSSRGTKTSWHLPEEWEKRRFWKHRLNRRARGRGSGCLKGVLPHPQEPRGQLVLEACRPEKGRNASSDLEPPTAVPEQSAQDHRMEDTQRISLTWRLKKLEQRPQRLKKQQGSGSFQNNPEKIVY</sequence>
<protein>
    <submittedName>
        <fullName evidence="3 4">Uncharacterized protein LOC112812242</fullName>
    </submittedName>
</protein>
<evidence type="ECO:0000313" key="5">
    <source>
        <dbReference type="RefSeq" id="XP_025712753.1"/>
    </source>
</evidence>
<gene>
    <name evidence="3 4 5" type="primary">LOC112812242</name>
</gene>